<gene>
    <name evidence="1" type="ORF">BaRGS_00030821</name>
</gene>
<comment type="caution">
    <text evidence="1">The sequence shown here is derived from an EMBL/GenBank/DDBJ whole genome shotgun (WGS) entry which is preliminary data.</text>
</comment>
<proteinExistence type="predicted"/>
<dbReference type="AlphaFoldDB" id="A0ABD0JSR5"/>
<evidence type="ECO:0000313" key="2">
    <source>
        <dbReference type="Proteomes" id="UP001519460"/>
    </source>
</evidence>
<sequence length="77" mass="8338">MRPGVVIHEHRSRGEWVGVKMRDNSRLQDLPDVGSSVKLPRMVTRSSLQSCENAPPDHDGASAVAVRVGRAPCLHAG</sequence>
<dbReference type="EMBL" id="JACVVK020000338">
    <property type="protein sequence ID" value="KAK7477912.1"/>
    <property type="molecule type" value="Genomic_DNA"/>
</dbReference>
<accession>A0ABD0JSR5</accession>
<dbReference type="Proteomes" id="UP001519460">
    <property type="component" value="Unassembled WGS sequence"/>
</dbReference>
<organism evidence="1 2">
    <name type="scientific">Batillaria attramentaria</name>
    <dbReference type="NCBI Taxonomy" id="370345"/>
    <lineage>
        <taxon>Eukaryota</taxon>
        <taxon>Metazoa</taxon>
        <taxon>Spiralia</taxon>
        <taxon>Lophotrochozoa</taxon>
        <taxon>Mollusca</taxon>
        <taxon>Gastropoda</taxon>
        <taxon>Caenogastropoda</taxon>
        <taxon>Sorbeoconcha</taxon>
        <taxon>Cerithioidea</taxon>
        <taxon>Batillariidae</taxon>
        <taxon>Batillaria</taxon>
    </lineage>
</organism>
<protein>
    <submittedName>
        <fullName evidence="1">Uncharacterized protein</fullName>
    </submittedName>
</protein>
<keyword evidence="2" id="KW-1185">Reference proteome</keyword>
<name>A0ABD0JSR5_9CAEN</name>
<reference evidence="1 2" key="1">
    <citation type="journal article" date="2023" name="Sci. Data">
        <title>Genome assembly of the Korean intertidal mud-creeper Batillaria attramentaria.</title>
        <authorList>
            <person name="Patra A.K."/>
            <person name="Ho P.T."/>
            <person name="Jun S."/>
            <person name="Lee S.J."/>
            <person name="Kim Y."/>
            <person name="Won Y.J."/>
        </authorList>
    </citation>
    <scope>NUCLEOTIDE SEQUENCE [LARGE SCALE GENOMIC DNA]</scope>
    <source>
        <strain evidence="1">Wonlab-2016</strain>
    </source>
</reference>
<evidence type="ECO:0000313" key="1">
    <source>
        <dbReference type="EMBL" id="KAK7477912.1"/>
    </source>
</evidence>